<protein>
    <recommendedName>
        <fullName evidence="6">Keratin</fullName>
    </recommendedName>
</protein>
<dbReference type="GO" id="GO:0005200">
    <property type="term" value="F:structural constituent of cytoskeleton"/>
    <property type="evidence" value="ECO:0007669"/>
    <property type="project" value="InterPro"/>
</dbReference>
<dbReference type="PANTHER" id="PTHR31203">
    <property type="entry name" value="BETA-KERATIN-RELATED PROTEIN-RELATED"/>
    <property type="match status" value="1"/>
</dbReference>
<proteinExistence type="inferred from homology"/>
<evidence type="ECO:0000256" key="1">
    <source>
        <dbReference type="ARBA" id="ARBA00008702"/>
    </source>
</evidence>
<dbReference type="GeneTree" id="ENSGT01120000272163"/>
<evidence type="ECO:0008006" key="6">
    <source>
        <dbReference type="Google" id="ProtNLM"/>
    </source>
</evidence>
<organism evidence="4 5">
    <name type="scientific">Chrysemys picta bellii</name>
    <name type="common">Western painted turtle</name>
    <name type="synonym">Emys bellii</name>
    <dbReference type="NCBI Taxonomy" id="8478"/>
    <lineage>
        <taxon>Eukaryota</taxon>
        <taxon>Metazoa</taxon>
        <taxon>Chordata</taxon>
        <taxon>Craniata</taxon>
        <taxon>Vertebrata</taxon>
        <taxon>Euteleostomi</taxon>
        <taxon>Archelosauria</taxon>
        <taxon>Testudinata</taxon>
        <taxon>Testudines</taxon>
        <taxon>Cryptodira</taxon>
        <taxon>Durocryptodira</taxon>
        <taxon>Testudinoidea</taxon>
        <taxon>Emydidae</taxon>
        <taxon>Chrysemys</taxon>
    </lineage>
</organism>
<keyword evidence="2" id="KW-0416">Keratin</keyword>
<dbReference type="InterPro" id="IPR003461">
    <property type="entry name" value="Keratin"/>
</dbReference>
<dbReference type="PANTHER" id="PTHR31203:SF1">
    <property type="entry name" value="BETA-KERATIN-RELATED PROTEIN-RELATED"/>
    <property type="match status" value="1"/>
</dbReference>
<comment type="similarity">
    <text evidence="1">Belongs to the avian keratin family.</text>
</comment>
<reference evidence="4" key="1">
    <citation type="submission" date="2025-08" db="UniProtKB">
        <authorList>
            <consortium name="Ensembl"/>
        </authorList>
    </citation>
    <scope>IDENTIFICATION</scope>
</reference>
<feature type="region of interest" description="Disordered" evidence="3">
    <location>
        <begin position="100"/>
        <end position="121"/>
    </location>
</feature>
<dbReference type="AlphaFoldDB" id="A0A8C3INB1"/>
<keyword evidence="5" id="KW-1185">Reference proteome</keyword>
<sequence length="121" mass="12059">MSSCKDLSCRPSPCYPDICPDPCVVARNEPCITSCADSTAVVYPPPVSVLFPGPILSSSPQHSLVGSTLPALPYGARGSFGGGALGGLPMALGKHMVMKGQGTGGGLGGQGGGKWEGQGRG</sequence>
<dbReference type="Ensembl" id="ENSCPBT00000042984.1">
    <property type="protein sequence ID" value="ENSCPBP00000036649.1"/>
    <property type="gene ID" value="ENSCPBG00000025445.1"/>
</dbReference>
<name>A0A8C3INB1_CHRPI</name>
<evidence type="ECO:0000313" key="5">
    <source>
        <dbReference type="Proteomes" id="UP000694380"/>
    </source>
</evidence>
<accession>A0A8C3INB1</accession>
<evidence type="ECO:0000256" key="2">
    <source>
        <dbReference type="ARBA" id="ARBA00022744"/>
    </source>
</evidence>
<reference evidence="4" key="2">
    <citation type="submission" date="2025-09" db="UniProtKB">
        <authorList>
            <consortium name="Ensembl"/>
        </authorList>
    </citation>
    <scope>IDENTIFICATION</scope>
</reference>
<dbReference type="GO" id="GO:0005882">
    <property type="term" value="C:intermediate filament"/>
    <property type="evidence" value="ECO:0007669"/>
    <property type="project" value="UniProtKB-KW"/>
</dbReference>
<dbReference type="Proteomes" id="UP000694380">
    <property type="component" value="Unplaced"/>
</dbReference>
<dbReference type="Pfam" id="PF02422">
    <property type="entry name" value="Keratin"/>
    <property type="match status" value="1"/>
</dbReference>
<evidence type="ECO:0000313" key="4">
    <source>
        <dbReference type="Ensembl" id="ENSCPBP00000036649.1"/>
    </source>
</evidence>
<feature type="compositionally biased region" description="Gly residues" evidence="3">
    <location>
        <begin position="101"/>
        <end position="121"/>
    </location>
</feature>
<evidence type="ECO:0000256" key="3">
    <source>
        <dbReference type="SAM" id="MobiDB-lite"/>
    </source>
</evidence>
<dbReference type="OMA" id="VCNEPWI"/>